<dbReference type="Proteomes" id="UP000499080">
    <property type="component" value="Unassembled WGS sequence"/>
</dbReference>
<accession>A0A4Y2D0E5</accession>
<dbReference type="AlphaFoldDB" id="A0A4Y2D0E5"/>
<protein>
    <submittedName>
        <fullName evidence="1">Uncharacterized protein</fullName>
    </submittedName>
</protein>
<keyword evidence="2" id="KW-1185">Reference proteome</keyword>
<sequence>MNGPRGKDAFGAGGSQVRNPIRSAFYVVLWHAKSYVVAKLRPAGVMWMSGEGVPAQMYCSSSDRGSKLQDSSQNSPCVASKRDVNIIKLNETNYKESWHVPF</sequence>
<name>A0A4Y2D0E5_ARAVE</name>
<gene>
    <name evidence="1" type="ORF">AVEN_258770_1</name>
</gene>
<dbReference type="EMBL" id="BGPR01000281">
    <property type="protein sequence ID" value="GBM10170.1"/>
    <property type="molecule type" value="Genomic_DNA"/>
</dbReference>
<evidence type="ECO:0000313" key="2">
    <source>
        <dbReference type="Proteomes" id="UP000499080"/>
    </source>
</evidence>
<organism evidence="1 2">
    <name type="scientific">Araneus ventricosus</name>
    <name type="common">Orbweaver spider</name>
    <name type="synonym">Epeira ventricosa</name>
    <dbReference type="NCBI Taxonomy" id="182803"/>
    <lineage>
        <taxon>Eukaryota</taxon>
        <taxon>Metazoa</taxon>
        <taxon>Ecdysozoa</taxon>
        <taxon>Arthropoda</taxon>
        <taxon>Chelicerata</taxon>
        <taxon>Arachnida</taxon>
        <taxon>Araneae</taxon>
        <taxon>Araneomorphae</taxon>
        <taxon>Entelegynae</taxon>
        <taxon>Araneoidea</taxon>
        <taxon>Araneidae</taxon>
        <taxon>Araneus</taxon>
    </lineage>
</organism>
<evidence type="ECO:0000313" key="1">
    <source>
        <dbReference type="EMBL" id="GBM10170.1"/>
    </source>
</evidence>
<reference evidence="1 2" key="1">
    <citation type="journal article" date="2019" name="Sci. Rep.">
        <title>Orb-weaving spider Araneus ventricosus genome elucidates the spidroin gene catalogue.</title>
        <authorList>
            <person name="Kono N."/>
            <person name="Nakamura H."/>
            <person name="Ohtoshi R."/>
            <person name="Moran D.A.P."/>
            <person name="Shinohara A."/>
            <person name="Yoshida Y."/>
            <person name="Fujiwara M."/>
            <person name="Mori M."/>
            <person name="Tomita M."/>
            <person name="Arakawa K."/>
        </authorList>
    </citation>
    <scope>NUCLEOTIDE SEQUENCE [LARGE SCALE GENOMIC DNA]</scope>
</reference>
<proteinExistence type="predicted"/>
<comment type="caution">
    <text evidence="1">The sequence shown here is derived from an EMBL/GenBank/DDBJ whole genome shotgun (WGS) entry which is preliminary data.</text>
</comment>